<keyword evidence="1" id="KW-0812">Transmembrane</keyword>
<accession>A0AAN9QK33</accession>
<organism evidence="2 3">
    <name type="scientific">Canavalia gladiata</name>
    <name type="common">Sword bean</name>
    <name type="synonym">Dolichos gladiatus</name>
    <dbReference type="NCBI Taxonomy" id="3824"/>
    <lineage>
        <taxon>Eukaryota</taxon>
        <taxon>Viridiplantae</taxon>
        <taxon>Streptophyta</taxon>
        <taxon>Embryophyta</taxon>
        <taxon>Tracheophyta</taxon>
        <taxon>Spermatophyta</taxon>
        <taxon>Magnoliopsida</taxon>
        <taxon>eudicotyledons</taxon>
        <taxon>Gunneridae</taxon>
        <taxon>Pentapetalae</taxon>
        <taxon>rosids</taxon>
        <taxon>fabids</taxon>
        <taxon>Fabales</taxon>
        <taxon>Fabaceae</taxon>
        <taxon>Papilionoideae</taxon>
        <taxon>50 kb inversion clade</taxon>
        <taxon>NPAAA clade</taxon>
        <taxon>indigoferoid/millettioid clade</taxon>
        <taxon>Phaseoleae</taxon>
        <taxon>Canavalia</taxon>
    </lineage>
</organism>
<gene>
    <name evidence="2" type="ORF">VNO77_18949</name>
</gene>
<evidence type="ECO:0000256" key="1">
    <source>
        <dbReference type="SAM" id="Phobius"/>
    </source>
</evidence>
<name>A0AAN9QK33_CANGL</name>
<protein>
    <submittedName>
        <fullName evidence="2">Uncharacterized protein</fullName>
    </submittedName>
</protein>
<reference evidence="2 3" key="1">
    <citation type="submission" date="2024-01" db="EMBL/GenBank/DDBJ databases">
        <title>The genomes of 5 underutilized Papilionoideae crops provide insights into root nodulation and disease resistanc.</title>
        <authorList>
            <person name="Jiang F."/>
        </authorList>
    </citation>
    <scope>NUCLEOTIDE SEQUENCE [LARGE SCALE GENOMIC DNA]</scope>
    <source>
        <strain evidence="2">LVBAO_FW01</strain>
        <tissue evidence="2">Leaves</tissue>
    </source>
</reference>
<keyword evidence="3" id="KW-1185">Reference proteome</keyword>
<comment type="caution">
    <text evidence="2">The sequence shown here is derived from an EMBL/GenBank/DDBJ whole genome shotgun (WGS) entry which is preliminary data.</text>
</comment>
<dbReference type="PROSITE" id="PS51257">
    <property type="entry name" value="PROKAR_LIPOPROTEIN"/>
    <property type="match status" value="1"/>
</dbReference>
<evidence type="ECO:0000313" key="3">
    <source>
        <dbReference type="Proteomes" id="UP001367508"/>
    </source>
</evidence>
<proteinExistence type="predicted"/>
<dbReference type="Proteomes" id="UP001367508">
    <property type="component" value="Unassembled WGS sequence"/>
</dbReference>
<evidence type="ECO:0000313" key="2">
    <source>
        <dbReference type="EMBL" id="KAK7338342.1"/>
    </source>
</evidence>
<keyword evidence="1" id="KW-0472">Membrane</keyword>
<dbReference type="AlphaFoldDB" id="A0AAN9QK33"/>
<feature type="transmembrane region" description="Helical" evidence="1">
    <location>
        <begin position="20"/>
        <end position="43"/>
    </location>
</feature>
<dbReference type="EMBL" id="JAYMYQ010000004">
    <property type="protein sequence ID" value="KAK7338342.1"/>
    <property type="molecule type" value="Genomic_DNA"/>
</dbReference>
<keyword evidence="1" id="KW-1133">Transmembrane helix</keyword>
<sequence length="95" mass="10356">MPRTVPPTTGLRNVHPACELYGVPSLVFIGCIAANVPYIYLVLNITQELGSRVIIFKAPWDYSSVTWPVTKPSSLLQAMILVVGQDILLTSSITV</sequence>